<dbReference type="PROSITE" id="PS50931">
    <property type="entry name" value="HTH_LYSR"/>
    <property type="match status" value="1"/>
</dbReference>
<evidence type="ECO:0000256" key="6">
    <source>
        <dbReference type="ARBA" id="ARBA00022605"/>
    </source>
</evidence>
<evidence type="ECO:0000256" key="4">
    <source>
        <dbReference type="ARBA" id="ARBA00022490"/>
    </source>
</evidence>
<dbReference type="Pfam" id="PF03466">
    <property type="entry name" value="LysR_substrate"/>
    <property type="match status" value="1"/>
</dbReference>
<keyword evidence="7" id="KW-0805">Transcription regulation</keyword>
<dbReference type="InterPro" id="IPR005119">
    <property type="entry name" value="LysR_subst-bd"/>
</dbReference>
<keyword evidence="6" id="KW-0028">Amino-acid biosynthesis</keyword>
<comment type="similarity">
    <text evidence="2">Belongs to the LysR transcriptional regulatory family.</text>
</comment>
<accession>A0ABW4XLE8</accession>
<dbReference type="EMBL" id="JBHUHT010000010">
    <property type="protein sequence ID" value="MFD2095822.1"/>
    <property type="molecule type" value="Genomic_DNA"/>
</dbReference>
<gene>
    <name evidence="13" type="ORF">ACFSJ3_07480</name>
</gene>
<dbReference type="Gene3D" id="3.40.190.10">
    <property type="entry name" value="Periplasmic binding protein-like II"/>
    <property type="match status" value="1"/>
</dbReference>
<keyword evidence="5" id="KW-0678">Repressor</keyword>
<evidence type="ECO:0000256" key="2">
    <source>
        <dbReference type="ARBA" id="ARBA00009437"/>
    </source>
</evidence>
<name>A0ABW4XLE8_9GAMM</name>
<keyword evidence="4" id="KW-0963">Cytoplasm</keyword>
<evidence type="ECO:0000313" key="13">
    <source>
        <dbReference type="EMBL" id="MFD2095822.1"/>
    </source>
</evidence>
<keyword evidence="8" id="KW-0238">DNA-binding</keyword>
<evidence type="ECO:0000256" key="10">
    <source>
        <dbReference type="ARBA" id="ARBA00023163"/>
    </source>
</evidence>
<dbReference type="InterPro" id="IPR037406">
    <property type="entry name" value="MetR_PBP2"/>
</dbReference>
<keyword evidence="14" id="KW-1185">Reference proteome</keyword>
<evidence type="ECO:0000256" key="1">
    <source>
        <dbReference type="ARBA" id="ARBA00004496"/>
    </source>
</evidence>
<evidence type="ECO:0000256" key="8">
    <source>
        <dbReference type="ARBA" id="ARBA00023125"/>
    </source>
</evidence>
<evidence type="ECO:0000256" key="3">
    <source>
        <dbReference type="ARBA" id="ARBA00019365"/>
    </source>
</evidence>
<dbReference type="RefSeq" id="WP_345340782.1">
    <property type="nucleotide sequence ID" value="NZ_BAABLI010000016.1"/>
</dbReference>
<comment type="caution">
    <text evidence="13">The sequence shown here is derived from an EMBL/GenBank/DDBJ whole genome shotgun (WGS) entry which is preliminary data.</text>
</comment>
<feature type="domain" description="HTH lysR-type" evidence="12">
    <location>
        <begin position="1"/>
        <end position="59"/>
    </location>
</feature>
<comment type="subcellular location">
    <subcellularLocation>
        <location evidence="1">Cytoplasm</location>
    </subcellularLocation>
</comment>
<dbReference type="CDD" id="cd08441">
    <property type="entry name" value="PBP2_MetR"/>
    <property type="match status" value="1"/>
</dbReference>
<evidence type="ECO:0000256" key="7">
    <source>
        <dbReference type="ARBA" id="ARBA00023015"/>
    </source>
</evidence>
<dbReference type="PANTHER" id="PTHR30126">
    <property type="entry name" value="HTH-TYPE TRANSCRIPTIONAL REGULATOR"/>
    <property type="match status" value="1"/>
</dbReference>
<organism evidence="13 14">
    <name type="scientific">Corallincola platygyrae</name>
    <dbReference type="NCBI Taxonomy" id="1193278"/>
    <lineage>
        <taxon>Bacteria</taxon>
        <taxon>Pseudomonadati</taxon>
        <taxon>Pseudomonadota</taxon>
        <taxon>Gammaproteobacteria</taxon>
        <taxon>Alteromonadales</taxon>
        <taxon>Psychromonadaceae</taxon>
        <taxon>Corallincola</taxon>
    </lineage>
</organism>
<dbReference type="InterPro" id="IPR036388">
    <property type="entry name" value="WH-like_DNA-bd_sf"/>
</dbReference>
<proteinExistence type="inferred from homology"/>
<dbReference type="SUPFAM" id="SSF46785">
    <property type="entry name" value="Winged helix' DNA-binding domain"/>
    <property type="match status" value="1"/>
</dbReference>
<reference evidence="14" key="1">
    <citation type="journal article" date="2019" name="Int. J. Syst. Evol. Microbiol.">
        <title>The Global Catalogue of Microorganisms (GCM) 10K type strain sequencing project: providing services to taxonomists for standard genome sequencing and annotation.</title>
        <authorList>
            <consortium name="The Broad Institute Genomics Platform"/>
            <consortium name="The Broad Institute Genome Sequencing Center for Infectious Disease"/>
            <person name="Wu L."/>
            <person name="Ma J."/>
        </authorList>
    </citation>
    <scope>NUCLEOTIDE SEQUENCE [LARGE SCALE GENOMIC DNA]</scope>
    <source>
        <strain evidence="14">CGMCC 1.10992</strain>
    </source>
</reference>
<keyword evidence="11" id="KW-0486">Methionine biosynthesis</keyword>
<dbReference type="Gene3D" id="1.10.10.10">
    <property type="entry name" value="Winged helix-like DNA-binding domain superfamily/Winged helix DNA-binding domain"/>
    <property type="match status" value="1"/>
</dbReference>
<dbReference type="InterPro" id="IPR000847">
    <property type="entry name" value="LysR_HTH_N"/>
</dbReference>
<dbReference type="SUPFAM" id="SSF53850">
    <property type="entry name" value="Periplasmic binding protein-like II"/>
    <property type="match status" value="1"/>
</dbReference>
<dbReference type="Pfam" id="PF00126">
    <property type="entry name" value="HTH_1"/>
    <property type="match status" value="1"/>
</dbReference>
<protein>
    <recommendedName>
        <fullName evidence="3">HTH-type transcriptional regulator MetR</fullName>
    </recommendedName>
</protein>
<dbReference type="PANTHER" id="PTHR30126:SF25">
    <property type="entry name" value="HTH-TYPE TRANSCRIPTIONAL REGULATOR METR"/>
    <property type="match status" value="1"/>
</dbReference>
<evidence type="ECO:0000256" key="9">
    <source>
        <dbReference type="ARBA" id="ARBA00023159"/>
    </source>
</evidence>
<dbReference type="InterPro" id="IPR036390">
    <property type="entry name" value="WH_DNA-bd_sf"/>
</dbReference>
<evidence type="ECO:0000313" key="14">
    <source>
        <dbReference type="Proteomes" id="UP001597380"/>
    </source>
</evidence>
<keyword evidence="10" id="KW-0804">Transcription</keyword>
<evidence type="ECO:0000256" key="5">
    <source>
        <dbReference type="ARBA" id="ARBA00022491"/>
    </source>
</evidence>
<dbReference type="PRINTS" id="PR00039">
    <property type="entry name" value="HTHLYSR"/>
</dbReference>
<evidence type="ECO:0000256" key="11">
    <source>
        <dbReference type="ARBA" id="ARBA00023167"/>
    </source>
</evidence>
<sequence>MLERHHLTILRAIDQCGTLTDAADSLYLTQSALTHSIKKLEQQAGVSVWQKHGRGLRLTESGRYLLSLANRLLPQFEMAEQKLKQFAEGTRGSLRIGMECHPCHRWLLKVVSPYMKAWPDVDIDVKQEFQFGGLGALFAHDIDMLITPDPILREGIQFTPVFSYEQVLVVHKDHPLAEQAFVKPEQLIDETLLTYPVSKDRLDIFNGFLQPANRLPKQHKTVETTEIMLHMVASGRAVTALPDWLIDEAAMGLPISAVRLGETGLQKQIYVGYRQEESALAHLAAFIELAESTTR</sequence>
<keyword evidence="9" id="KW-0010">Activator</keyword>
<dbReference type="Proteomes" id="UP001597380">
    <property type="component" value="Unassembled WGS sequence"/>
</dbReference>
<evidence type="ECO:0000259" key="12">
    <source>
        <dbReference type="PROSITE" id="PS50931"/>
    </source>
</evidence>